<evidence type="ECO:0000313" key="2">
    <source>
        <dbReference type="EMBL" id="KAJ1136159.1"/>
    </source>
</evidence>
<comment type="caution">
    <text evidence="2">The sequence shown here is derived from an EMBL/GenBank/DDBJ whole genome shotgun (WGS) entry which is preliminary data.</text>
</comment>
<name>A0AAV7QAA0_PLEWA</name>
<feature type="compositionally biased region" description="Basic and acidic residues" evidence="1">
    <location>
        <begin position="111"/>
        <end position="144"/>
    </location>
</feature>
<proteinExistence type="predicted"/>
<evidence type="ECO:0000313" key="3">
    <source>
        <dbReference type="Proteomes" id="UP001066276"/>
    </source>
</evidence>
<sequence>MKRYGAFRLRSISTVLVASLHSAGFREKSPGGTSTEDDSAESEYFWGEDFKGESEDRAEEKYAKESEDGAEEKDVEESEDGAEEEDTEDSGDGEENVEDAESSDDGEDPREEARTDGDLGPEADKEQCREEPTSRTPRHVPEGT</sequence>
<feature type="compositionally biased region" description="Basic and acidic residues" evidence="1">
    <location>
        <begin position="48"/>
        <end position="67"/>
    </location>
</feature>
<dbReference type="AlphaFoldDB" id="A0AAV7QAA0"/>
<dbReference type="Proteomes" id="UP001066276">
    <property type="component" value="Chromosome 6"/>
</dbReference>
<keyword evidence="3" id="KW-1185">Reference proteome</keyword>
<gene>
    <name evidence="2" type="ORF">NDU88_002577</name>
</gene>
<accession>A0AAV7QAA0</accession>
<reference evidence="2" key="1">
    <citation type="journal article" date="2022" name="bioRxiv">
        <title>Sequencing and chromosome-scale assembly of the giantPleurodeles waltlgenome.</title>
        <authorList>
            <person name="Brown T."/>
            <person name="Elewa A."/>
            <person name="Iarovenko S."/>
            <person name="Subramanian E."/>
            <person name="Araus A.J."/>
            <person name="Petzold A."/>
            <person name="Susuki M."/>
            <person name="Suzuki K.-i.T."/>
            <person name="Hayashi T."/>
            <person name="Toyoda A."/>
            <person name="Oliveira C."/>
            <person name="Osipova E."/>
            <person name="Leigh N.D."/>
            <person name="Simon A."/>
            <person name="Yun M.H."/>
        </authorList>
    </citation>
    <scope>NUCLEOTIDE SEQUENCE</scope>
    <source>
        <strain evidence="2">20211129_DDA</strain>
        <tissue evidence="2">Liver</tissue>
    </source>
</reference>
<organism evidence="2 3">
    <name type="scientific">Pleurodeles waltl</name>
    <name type="common">Iberian ribbed newt</name>
    <dbReference type="NCBI Taxonomy" id="8319"/>
    <lineage>
        <taxon>Eukaryota</taxon>
        <taxon>Metazoa</taxon>
        <taxon>Chordata</taxon>
        <taxon>Craniata</taxon>
        <taxon>Vertebrata</taxon>
        <taxon>Euteleostomi</taxon>
        <taxon>Amphibia</taxon>
        <taxon>Batrachia</taxon>
        <taxon>Caudata</taxon>
        <taxon>Salamandroidea</taxon>
        <taxon>Salamandridae</taxon>
        <taxon>Pleurodelinae</taxon>
        <taxon>Pleurodeles</taxon>
    </lineage>
</organism>
<feature type="region of interest" description="Disordered" evidence="1">
    <location>
        <begin position="20"/>
        <end position="144"/>
    </location>
</feature>
<feature type="compositionally biased region" description="Acidic residues" evidence="1">
    <location>
        <begin position="68"/>
        <end position="110"/>
    </location>
</feature>
<dbReference type="EMBL" id="JANPWB010000010">
    <property type="protein sequence ID" value="KAJ1136159.1"/>
    <property type="molecule type" value="Genomic_DNA"/>
</dbReference>
<evidence type="ECO:0000256" key="1">
    <source>
        <dbReference type="SAM" id="MobiDB-lite"/>
    </source>
</evidence>
<protein>
    <submittedName>
        <fullName evidence="2">Uncharacterized protein</fullName>
    </submittedName>
</protein>